<dbReference type="Pfam" id="PF06574">
    <property type="entry name" value="FAD_syn"/>
    <property type="match status" value="1"/>
</dbReference>
<evidence type="ECO:0000256" key="14">
    <source>
        <dbReference type="ARBA" id="ARBA00049494"/>
    </source>
</evidence>
<organism evidence="17 18">
    <name type="scientific">Granulicatella balaenopterae</name>
    <dbReference type="NCBI Taxonomy" id="137733"/>
    <lineage>
        <taxon>Bacteria</taxon>
        <taxon>Bacillati</taxon>
        <taxon>Bacillota</taxon>
        <taxon>Bacilli</taxon>
        <taxon>Lactobacillales</taxon>
        <taxon>Carnobacteriaceae</taxon>
        <taxon>Granulicatella</taxon>
    </lineage>
</organism>
<dbReference type="OrthoDB" id="9803667at2"/>
<evidence type="ECO:0000256" key="12">
    <source>
        <dbReference type="ARBA" id="ARBA00023268"/>
    </source>
</evidence>
<dbReference type="GO" id="GO:0009231">
    <property type="term" value="P:riboflavin biosynthetic process"/>
    <property type="evidence" value="ECO:0007669"/>
    <property type="project" value="InterPro"/>
</dbReference>
<dbReference type="Pfam" id="PF01687">
    <property type="entry name" value="Flavokinase"/>
    <property type="match status" value="1"/>
</dbReference>
<comment type="function">
    <text evidence="1">Catalyzes the phosphorylation of riboflavin to FMN followed by the adenylation of FMN to FAD.</text>
</comment>
<evidence type="ECO:0000256" key="9">
    <source>
        <dbReference type="ARBA" id="ARBA00022777"/>
    </source>
</evidence>
<dbReference type="GO" id="GO:0003919">
    <property type="term" value="F:FMN adenylyltransferase activity"/>
    <property type="evidence" value="ECO:0007669"/>
    <property type="project" value="UniProtKB-UniRule"/>
</dbReference>
<keyword evidence="9 15" id="KW-0418">Kinase</keyword>
<evidence type="ECO:0000256" key="10">
    <source>
        <dbReference type="ARBA" id="ARBA00022827"/>
    </source>
</evidence>
<dbReference type="Proteomes" id="UP000198556">
    <property type="component" value="Unassembled WGS sequence"/>
</dbReference>
<evidence type="ECO:0000256" key="1">
    <source>
        <dbReference type="ARBA" id="ARBA00002121"/>
    </source>
</evidence>
<keyword evidence="12" id="KW-0511">Multifunctional enzyme</keyword>
<name>A0A1H9I339_9LACT</name>
<evidence type="ECO:0000313" key="18">
    <source>
        <dbReference type="Proteomes" id="UP000198556"/>
    </source>
</evidence>
<dbReference type="GO" id="GO:0008531">
    <property type="term" value="F:riboflavin kinase activity"/>
    <property type="evidence" value="ECO:0007669"/>
    <property type="project" value="UniProtKB-UniRule"/>
</dbReference>
<keyword evidence="8 15" id="KW-0547">Nucleotide-binding</keyword>
<dbReference type="InterPro" id="IPR015865">
    <property type="entry name" value="Riboflavin_kinase_bac/euk"/>
</dbReference>
<comment type="similarity">
    <text evidence="15">Belongs to the ribF family.</text>
</comment>
<evidence type="ECO:0000256" key="3">
    <source>
        <dbReference type="ARBA" id="ARBA00005201"/>
    </source>
</evidence>
<dbReference type="UniPathway" id="UPA00276">
    <property type="reaction ID" value="UER00406"/>
</dbReference>
<dbReference type="STRING" id="137733.SAMN05421767_10441"/>
<dbReference type="CDD" id="cd02064">
    <property type="entry name" value="FAD_synthetase_N"/>
    <property type="match status" value="1"/>
</dbReference>
<evidence type="ECO:0000256" key="2">
    <source>
        <dbReference type="ARBA" id="ARBA00004726"/>
    </source>
</evidence>
<evidence type="ECO:0000313" key="17">
    <source>
        <dbReference type="EMBL" id="SEQ68912.1"/>
    </source>
</evidence>
<comment type="pathway">
    <text evidence="2 15">Cofactor biosynthesis; FAD biosynthesis; FAD from FMN: step 1/1.</text>
</comment>
<evidence type="ECO:0000256" key="5">
    <source>
        <dbReference type="ARBA" id="ARBA00022643"/>
    </source>
</evidence>
<keyword evidence="6 15" id="KW-0808">Transferase</keyword>
<dbReference type="SMART" id="SM00904">
    <property type="entry name" value="Flavokinase"/>
    <property type="match status" value="1"/>
</dbReference>
<dbReference type="EC" id="2.7.7.2" evidence="15"/>
<keyword evidence="7 15" id="KW-0548">Nucleotidyltransferase</keyword>
<dbReference type="EC" id="2.7.1.26" evidence="15"/>
<evidence type="ECO:0000256" key="7">
    <source>
        <dbReference type="ARBA" id="ARBA00022695"/>
    </source>
</evidence>
<reference evidence="17 18" key="1">
    <citation type="submission" date="2016-10" db="EMBL/GenBank/DDBJ databases">
        <authorList>
            <person name="de Groot N.N."/>
        </authorList>
    </citation>
    <scope>NUCLEOTIDE SEQUENCE [LARGE SCALE GENOMIC DNA]</scope>
    <source>
        <strain evidence="17 18">DSM 15827</strain>
    </source>
</reference>
<dbReference type="SUPFAM" id="SSF82114">
    <property type="entry name" value="Riboflavin kinase-like"/>
    <property type="match status" value="1"/>
</dbReference>
<keyword evidence="10 15" id="KW-0274">FAD</keyword>
<dbReference type="PANTHER" id="PTHR22749:SF6">
    <property type="entry name" value="RIBOFLAVIN KINASE"/>
    <property type="match status" value="1"/>
</dbReference>
<comment type="catalytic activity">
    <reaction evidence="13 15">
        <text>riboflavin + ATP = FMN + ADP + H(+)</text>
        <dbReference type="Rhea" id="RHEA:14357"/>
        <dbReference type="ChEBI" id="CHEBI:15378"/>
        <dbReference type="ChEBI" id="CHEBI:30616"/>
        <dbReference type="ChEBI" id="CHEBI:57986"/>
        <dbReference type="ChEBI" id="CHEBI:58210"/>
        <dbReference type="ChEBI" id="CHEBI:456216"/>
        <dbReference type="EC" id="2.7.1.26"/>
    </reaction>
</comment>
<dbReference type="PIRSF" id="PIRSF004491">
    <property type="entry name" value="FAD_Synth"/>
    <property type="match status" value="1"/>
</dbReference>
<dbReference type="EMBL" id="FOGF01000004">
    <property type="protein sequence ID" value="SEQ68912.1"/>
    <property type="molecule type" value="Genomic_DNA"/>
</dbReference>
<dbReference type="PANTHER" id="PTHR22749">
    <property type="entry name" value="RIBOFLAVIN KINASE/FMN ADENYLYLTRANSFERASE"/>
    <property type="match status" value="1"/>
</dbReference>
<keyword evidence="4 15" id="KW-0285">Flavoprotein</keyword>
<evidence type="ECO:0000259" key="16">
    <source>
        <dbReference type="SMART" id="SM00904"/>
    </source>
</evidence>
<evidence type="ECO:0000256" key="6">
    <source>
        <dbReference type="ARBA" id="ARBA00022679"/>
    </source>
</evidence>
<dbReference type="NCBIfam" id="TIGR00083">
    <property type="entry name" value="ribF"/>
    <property type="match status" value="1"/>
</dbReference>
<sequence>MEIIYLTHPYDKNEIPSDDVVLALGFFDGLHKAHQKVIQTAKRIAKSQGKKLAVMSFDRHPSVLFSNKAEGEYTYISPLERKIELLEMMDIDYFYVVTFNHDFASLNPQEFVDEYIVCLHASVVVAGFDYTYGRPDIANMDCLDYYGKNRFDIVMVPEQRNLHGKIGSTSVRKALVEGEVSYAEELLGYHYQISGVVEHGFGRGSALLGYPTANTAVQPDVLVPKQGVYVTRVKVRGEWYKAMTSIGLNPTFNDVREPVIEVHILDFNQDIYGDKITIEWRKYLRPELKFETINQLIRQLKTDEEDTRMYFSEKQ</sequence>
<dbReference type="SUPFAM" id="SSF52374">
    <property type="entry name" value="Nucleotidylyl transferase"/>
    <property type="match status" value="1"/>
</dbReference>
<dbReference type="FunFam" id="2.40.30.30:FF:000003">
    <property type="entry name" value="Riboflavin biosynthesis protein"/>
    <property type="match status" value="1"/>
</dbReference>
<dbReference type="InterPro" id="IPR023465">
    <property type="entry name" value="Riboflavin_kinase_dom_sf"/>
</dbReference>
<dbReference type="Gene3D" id="3.40.50.620">
    <property type="entry name" value="HUPs"/>
    <property type="match status" value="1"/>
</dbReference>
<proteinExistence type="inferred from homology"/>
<feature type="domain" description="Riboflavin kinase" evidence="16">
    <location>
        <begin position="186"/>
        <end position="312"/>
    </location>
</feature>
<dbReference type="UniPathway" id="UPA00277">
    <property type="reaction ID" value="UER00407"/>
</dbReference>
<dbReference type="AlphaFoldDB" id="A0A1H9I339"/>
<dbReference type="InterPro" id="IPR004821">
    <property type="entry name" value="Cyt_trans-like"/>
</dbReference>
<dbReference type="FunFam" id="3.40.50.620:FF:000021">
    <property type="entry name" value="Riboflavin biosynthesis protein"/>
    <property type="match status" value="1"/>
</dbReference>
<evidence type="ECO:0000256" key="13">
    <source>
        <dbReference type="ARBA" id="ARBA00047880"/>
    </source>
</evidence>
<dbReference type="GO" id="GO:0005524">
    <property type="term" value="F:ATP binding"/>
    <property type="evidence" value="ECO:0007669"/>
    <property type="project" value="UniProtKB-UniRule"/>
</dbReference>
<dbReference type="Gene3D" id="2.40.30.30">
    <property type="entry name" value="Riboflavin kinase-like"/>
    <property type="match status" value="1"/>
</dbReference>
<protein>
    <recommendedName>
        <fullName evidence="15">Riboflavin biosynthesis protein</fullName>
    </recommendedName>
    <domain>
        <recommendedName>
            <fullName evidence="15">Riboflavin kinase</fullName>
            <ecNumber evidence="15">2.7.1.26</ecNumber>
        </recommendedName>
        <alternativeName>
            <fullName evidence="15">Flavokinase</fullName>
        </alternativeName>
    </domain>
    <domain>
        <recommendedName>
            <fullName evidence="15">FMN adenylyltransferase</fullName>
            <ecNumber evidence="15">2.7.7.2</ecNumber>
        </recommendedName>
        <alternativeName>
            <fullName evidence="15">FAD pyrophosphorylase</fullName>
        </alternativeName>
        <alternativeName>
            <fullName evidence="15">FAD synthase</fullName>
        </alternativeName>
    </domain>
</protein>
<dbReference type="InterPro" id="IPR023468">
    <property type="entry name" value="Riboflavin_kinase"/>
</dbReference>
<dbReference type="InterPro" id="IPR002606">
    <property type="entry name" value="Riboflavin_kinase_bac"/>
</dbReference>
<gene>
    <name evidence="17" type="ORF">SAMN05421767_10441</name>
</gene>
<keyword evidence="11 15" id="KW-0067">ATP-binding</keyword>
<dbReference type="RefSeq" id="WP_089745965.1">
    <property type="nucleotide sequence ID" value="NZ_FOGF01000004.1"/>
</dbReference>
<dbReference type="NCBIfam" id="TIGR00125">
    <property type="entry name" value="cyt_tran_rel"/>
    <property type="match status" value="1"/>
</dbReference>
<keyword evidence="5 15" id="KW-0288">FMN</keyword>
<keyword evidence="18" id="KW-1185">Reference proteome</keyword>
<comment type="pathway">
    <text evidence="3 15">Cofactor biosynthesis; FMN biosynthesis; FMN from riboflavin (ATP route): step 1/1.</text>
</comment>
<evidence type="ECO:0000256" key="4">
    <source>
        <dbReference type="ARBA" id="ARBA00022630"/>
    </source>
</evidence>
<dbReference type="GO" id="GO:0009398">
    <property type="term" value="P:FMN biosynthetic process"/>
    <property type="evidence" value="ECO:0007669"/>
    <property type="project" value="UniProtKB-UniRule"/>
</dbReference>
<evidence type="ECO:0000256" key="11">
    <source>
        <dbReference type="ARBA" id="ARBA00022840"/>
    </source>
</evidence>
<evidence type="ECO:0000256" key="8">
    <source>
        <dbReference type="ARBA" id="ARBA00022741"/>
    </source>
</evidence>
<comment type="catalytic activity">
    <reaction evidence="14 15">
        <text>FMN + ATP + H(+) = FAD + diphosphate</text>
        <dbReference type="Rhea" id="RHEA:17237"/>
        <dbReference type="ChEBI" id="CHEBI:15378"/>
        <dbReference type="ChEBI" id="CHEBI:30616"/>
        <dbReference type="ChEBI" id="CHEBI:33019"/>
        <dbReference type="ChEBI" id="CHEBI:57692"/>
        <dbReference type="ChEBI" id="CHEBI:58210"/>
        <dbReference type="EC" id="2.7.7.2"/>
    </reaction>
</comment>
<dbReference type="InterPro" id="IPR015864">
    <property type="entry name" value="FAD_synthase"/>
</dbReference>
<accession>A0A1H9I339</accession>
<evidence type="ECO:0000256" key="15">
    <source>
        <dbReference type="PIRNR" id="PIRNR004491"/>
    </source>
</evidence>
<dbReference type="GO" id="GO:0006747">
    <property type="term" value="P:FAD biosynthetic process"/>
    <property type="evidence" value="ECO:0007669"/>
    <property type="project" value="UniProtKB-UniRule"/>
</dbReference>
<dbReference type="InterPro" id="IPR014729">
    <property type="entry name" value="Rossmann-like_a/b/a_fold"/>
</dbReference>